<dbReference type="EMBL" id="HBEW01005475">
    <property type="protein sequence ID" value="CAD8583823.1"/>
    <property type="molecule type" value="Transcribed_RNA"/>
</dbReference>
<gene>
    <name evidence="2" type="ORF">OMED0929_LOCUS4592</name>
</gene>
<reference evidence="2" key="1">
    <citation type="submission" date="2021-01" db="EMBL/GenBank/DDBJ databases">
        <authorList>
            <person name="Corre E."/>
            <person name="Pelletier E."/>
            <person name="Niang G."/>
            <person name="Scheremetjew M."/>
            <person name="Finn R."/>
            <person name="Kale V."/>
            <person name="Holt S."/>
            <person name="Cochrane G."/>
            <person name="Meng A."/>
            <person name="Brown T."/>
            <person name="Cohen L."/>
        </authorList>
    </citation>
    <scope>NUCLEOTIDE SEQUENCE</scope>
    <source>
        <strain evidence="2">Clade-D-RCC2572</strain>
    </source>
</reference>
<name>A0A7S0PQ33_9CHLO</name>
<sequence>MPLTRAPGVAFRTALATALHTKRSHTPQRSSVRASSTPSSRRSGAAGVLGRRLRVSLVALLACSAMRSGADASGGAGGDLGNYASRRDAYPGTATERMMNGRARAAALSARELDGDWSSEVRPALLRAAGLIDLGNDVPPGRGNTQHCFNDFNHVDATTMTLEHSDNNNEGQVAGIAFNNPLGVGIRAARDPTMGEGGSWCTCILGSGQEPPKDVAHVQFKSKIAWKLVWVPGPEKDFRSFVLVDDAGELLAKGTPSGSGMPSVMERKQNYEVVRGGRYAVEADKLSGGGVSEF</sequence>
<feature type="compositionally biased region" description="Low complexity" evidence="1">
    <location>
        <begin position="29"/>
        <end position="47"/>
    </location>
</feature>
<evidence type="ECO:0000313" key="2">
    <source>
        <dbReference type="EMBL" id="CAD8583823.1"/>
    </source>
</evidence>
<protein>
    <submittedName>
        <fullName evidence="2">Uncharacterized protein</fullName>
    </submittedName>
</protein>
<proteinExistence type="predicted"/>
<evidence type="ECO:0000256" key="1">
    <source>
        <dbReference type="SAM" id="MobiDB-lite"/>
    </source>
</evidence>
<dbReference type="AlphaFoldDB" id="A0A7S0PQ33"/>
<organism evidence="2">
    <name type="scientific">Ostreococcus mediterraneus</name>
    <dbReference type="NCBI Taxonomy" id="1486918"/>
    <lineage>
        <taxon>Eukaryota</taxon>
        <taxon>Viridiplantae</taxon>
        <taxon>Chlorophyta</taxon>
        <taxon>Mamiellophyceae</taxon>
        <taxon>Mamiellales</taxon>
        <taxon>Bathycoccaceae</taxon>
        <taxon>Ostreococcus</taxon>
    </lineage>
</organism>
<feature type="region of interest" description="Disordered" evidence="1">
    <location>
        <begin position="20"/>
        <end position="47"/>
    </location>
</feature>
<accession>A0A7S0PQ33</accession>